<dbReference type="GO" id="GO:0005794">
    <property type="term" value="C:Golgi apparatus"/>
    <property type="evidence" value="ECO:0007669"/>
    <property type="project" value="TreeGrafter"/>
</dbReference>
<dbReference type="Proteomes" id="UP000266841">
    <property type="component" value="Unassembled WGS sequence"/>
</dbReference>
<dbReference type="eggNOG" id="KOG2225">
    <property type="taxonomic scope" value="Eukaryota"/>
</dbReference>
<evidence type="ECO:0000256" key="2">
    <source>
        <dbReference type="ARBA" id="ARBA00015736"/>
    </source>
</evidence>
<dbReference type="Pfam" id="PF09742">
    <property type="entry name" value="Dymeclin"/>
    <property type="match status" value="1"/>
</dbReference>
<gene>
    <name evidence="5" type="ORF">THAOC_31980</name>
</gene>
<evidence type="ECO:0000256" key="1">
    <source>
        <dbReference type="ARBA" id="ARBA00010603"/>
    </source>
</evidence>
<accession>K0RRA1</accession>
<dbReference type="OMA" id="FRRIKCH"/>
<dbReference type="EMBL" id="AGNL01045054">
    <property type="protein sequence ID" value="EJK49172.1"/>
    <property type="molecule type" value="Genomic_DNA"/>
</dbReference>
<comment type="similarity">
    <text evidence="1">Belongs to the dymeclin family.</text>
</comment>
<reference evidence="5 6" key="1">
    <citation type="journal article" date="2012" name="Genome Biol.">
        <title>Genome and low-iron response of an oceanic diatom adapted to chronic iron limitation.</title>
        <authorList>
            <person name="Lommer M."/>
            <person name="Specht M."/>
            <person name="Roy A.S."/>
            <person name="Kraemer L."/>
            <person name="Andreson R."/>
            <person name="Gutowska M.A."/>
            <person name="Wolf J."/>
            <person name="Bergner S.V."/>
            <person name="Schilhabel M.B."/>
            <person name="Klostermeier U.C."/>
            <person name="Beiko R.G."/>
            <person name="Rosenstiel P."/>
            <person name="Hippler M."/>
            <person name="Laroche J."/>
        </authorList>
    </citation>
    <scope>NUCLEOTIDE SEQUENCE [LARGE SCALE GENOMIC DNA]</scope>
    <source>
        <strain evidence="5 6">CCMP1005</strain>
    </source>
</reference>
<dbReference type="PANTHER" id="PTHR12895:SF9">
    <property type="entry name" value="DYMECLIN"/>
    <property type="match status" value="1"/>
</dbReference>
<evidence type="ECO:0000256" key="3">
    <source>
        <dbReference type="ARBA" id="ARBA00022707"/>
    </source>
</evidence>
<comment type="caution">
    <text evidence="5">The sequence shown here is derived from an EMBL/GenBank/DDBJ whole genome shotgun (WGS) entry which is preliminary data.</text>
</comment>
<protein>
    <recommendedName>
        <fullName evidence="2">Dymeclin</fullName>
    </recommendedName>
</protein>
<dbReference type="OrthoDB" id="44990at2759"/>
<feature type="non-terminal residue" evidence="5">
    <location>
        <position position="756"/>
    </location>
</feature>
<evidence type="ECO:0000313" key="5">
    <source>
        <dbReference type="EMBL" id="EJK49172.1"/>
    </source>
</evidence>
<keyword evidence="6" id="KW-1185">Reference proteome</keyword>
<evidence type="ECO:0000256" key="4">
    <source>
        <dbReference type="ARBA" id="ARBA00023288"/>
    </source>
</evidence>
<sequence>MWGDAEVCAIVPLALCLCLVCFKLSSRAFIRPCQGAFSLREGDSLAQLLARVAGVERLGYNDDVWRDLLLQYEKLCARIIRDLQVAVESFEDSCSTSDESPAKLRTALIGKSRVTCGAINLLRILTHEVIVDACRSEFDTSTCLVQSFTYRGKEGEQDSAYQVTATIIHFLAAIGRIIRRQADLLAIPEVYDVVFQVQALLLTFLSSQLYQPLISSSEASKCDNLFLDLIMNHARTGQRDEVDGTNEAAAIVSLCLHLFITRPTPPQRSILAHQLQLVDSIVKELVAKKSDDGMHESHTIVQARYIPADTERRDSLRLEKNTSEQTSVKSTSLSVSLGTDDEVNLTSAGHVSRTRSSVVAHPIRSLLLLSSSFFLLPIRLVKLALGLLGQNMAVGNGSATLTASDQAILQQISQDQRETGWNKTSNVLWVTESPLLTLDQLYDANKRPFRSHSQLYVIMILLLIFSQDTSFGRNSFRRIKCHVKFYKELPQGASLGAAILAVLLRTISHGLEQLQDAFLLSNCFAVLLNLSPHIYGIDPYVANRLVSVAAVTFKRYAVLIAENGGQLEVEGDVSTPIGMHGETCRTLLQLIKHSIRSKCLAKNIHVVYEIFRDQKVFSAMLQYPSLGDLAAISALIATMNKIVGSSLSARKTLKLLEENLSELRSCSSEGALLRQNSHSDDSSSVASDASDLGNLTFQYEEEADPEVFFLPYLWDIVVSTLTTSSSMEWRRSSIQIFALNNDLEDGVANSFDDVSL</sequence>
<dbReference type="GO" id="GO:0007030">
    <property type="term" value="P:Golgi organization"/>
    <property type="evidence" value="ECO:0007669"/>
    <property type="project" value="TreeGrafter"/>
</dbReference>
<keyword evidence="3" id="KW-0519">Myristate</keyword>
<keyword evidence="4" id="KW-0449">Lipoprotein</keyword>
<organism evidence="5 6">
    <name type="scientific">Thalassiosira oceanica</name>
    <name type="common">Marine diatom</name>
    <dbReference type="NCBI Taxonomy" id="159749"/>
    <lineage>
        <taxon>Eukaryota</taxon>
        <taxon>Sar</taxon>
        <taxon>Stramenopiles</taxon>
        <taxon>Ochrophyta</taxon>
        <taxon>Bacillariophyta</taxon>
        <taxon>Coscinodiscophyceae</taxon>
        <taxon>Thalassiosirophycidae</taxon>
        <taxon>Thalassiosirales</taxon>
        <taxon>Thalassiosiraceae</taxon>
        <taxon>Thalassiosira</taxon>
    </lineage>
</organism>
<dbReference type="InterPro" id="IPR019142">
    <property type="entry name" value="Dymeclin"/>
</dbReference>
<dbReference type="PANTHER" id="PTHR12895">
    <property type="entry name" value="DYMECLIN"/>
    <property type="match status" value="1"/>
</dbReference>
<proteinExistence type="inferred from homology"/>
<dbReference type="AlphaFoldDB" id="K0RRA1"/>
<name>K0RRA1_THAOC</name>
<evidence type="ECO:0000313" key="6">
    <source>
        <dbReference type="Proteomes" id="UP000266841"/>
    </source>
</evidence>